<dbReference type="Proteomes" id="UP001214756">
    <property type="component" value="Chromosome"/>
</dbReference>
<feature type="transmembrane region" description="Helical" evidence="6">
    <location>
        <begin position="134"/>
        <end position="163"/>
    </location>
</feature>
<evidence type="ECO:0000256" key="5">
    <source>
        <dbReference type="ARBA" id="ARBA00023136"/>
    </source>
</evidence>
<accession>A0AAJ6APG4</accession>
<dbReference type="AlphaFoldDB" id="A0AAJ6APG4"/>
<keyword evidence="3 6" id="KW-0812">Transmembrane</keyword>
<evidence type="ECO:0000313" key="7">
    <source>
        <dbReference type="EMBL" id="WEF21369.1"/>
    </source>
</evidence>
<organism evidence="7 8">
    <name type="scientific">Microbacterium maritypicum</name>
    <name type="common">Microbacterium liquefaciens</name>
    <dbReference type="NCBI Taxonomy" id="33918"/>
    <lineage>
        <taxon>Bacteria</taxon>
        <taxon>Bacillati</taxon>
        <taxon>Actinomycetota</taxon>
        <taxon>Actinomycetes</taxon>
        <taxon>Micrococcales</taxon>
        <taxon>Microbacteriaceae</taxon>
        <taxon>Microbacterium</taxon>
    </lineage>
</organism>
<proteinExistence type="inferred from homology"/>
<evidence type="ECO:0000256" key="2">
    <source>
        <dbReference type="ARBA" id="ARBA00009142"/>
    </source>
</evidence>
<evidence type="ECO:0000256" key="3">
    <source>
        <dbReference type="ARBA" id="ARBA00022692"/>
    </source>
</evidence>
<dbReference type="PANTHER" id="PTHR43701">
    <property type="entry name" value="MEMBRANE TRANSPORTER PROTEIN MJ0441-RELATED"/>
    <property type="match status" value="1"/>
</dbReference>
<protein>
    <recommendedName>
        <fullName evidence="6">Probable membrane transporter protein</fullName>
    </recommendedName>
</protein>
<evidence type="ECO:0000256" key="6">
    <source>
        <dbReference type="RuleBase" id="RU363041"/>
    </source>
</evidence>
<reference evidence="7" key="1">
    <citation type="submission" date="2023-02" db="EMBL/GenBank/DDBJ databases">
        <title>Genome sequence of Microbacterium liquefaciens B1075.</title>
        <authorList>
            <person name="Cao J."/>
            <person name="Li X."/>
        </authorList>
    </citation>
    <scope>NUCLEOTIDE SEQUENCE</scope>
    <source>
        <strain evidence="7">B1075</strain>
    </source>
</reference>
<dbReference type="RefSeq" id="WP_275093375.1">
    <property type="nucleotide sequence ID" value="NZ_CBDRLE010000002.1"/>
</dbReference>
<dbReference type="Pfam" id="PF01925">
    <property type="entry name" value="TauE"/>
    <property type="match status" value="1"/>
</dbReference>
<feature type="transmembrane region" description="Helical" evidence="6">
    <location>
        <begin position="94"/>
        <end position="113"/>
    </location>
</feature>
<feature type="transmembrane region" description="Helical" evidence="6">
    <location>
        <begin position="66"/>
        <end position="88"/>
    </location>
</feature>
<comment type="similarity">
    <text evidence="2 6">Belongs to the 4-toluene sulfonate uptake permease (TSUP) (TC 2.A.102) family.</text>
</comment>
<comment type="subcellular location">
    <subcellularLocation>
        <location evidence="6">Cell membrane</location>
        <topology evidence="6">Multi-pass membrane protein</topology>
    </subcellularLocation>
    <subcellularLocation>
        <location evidence="1">Membrane</location>
        <topology evidence="1">Multi-pass membrane protein</topology>
    </subcellularLocation>
</comment>
<evidence type="ECO:0000313" key="8">
    <source>
        <dbReference type="Proteomes" id="UP001214756"/>
    </source>
</evidence>
<feature type="transmembrane region" description="Helical" evidence="6">
    <location>
        <begin position="169"/>
        <end position="187"/>
    </location>
</feature>
<dbReference type="InterPro" id="IPR002781">
    <property type="entry name" value="TM_pro_TauE-like"/>
</dbReference>
<feature type="transmembrane region" description="Helical" evidence="6">
    <location>
        <begin position="31"/>
        <end position="54"/>
    </location>
</feature>
<feature type="transmembrane region" description="Helical" evidence="6">
    <location>
        <begin position="225"/>
        <end position="249"/>
    </location>
</feature>
<feature type="transmembrane region" description="Helical" evidence="6">
    <location>
        <begin position="199"/>
        <end position="219"/>
    </location>
</feature>
<dbReference type="InterPro" id="IPR051598">
    <property type="entry name" value="TSUP/Inactive_protease-like"/>
</dbReference>
<keyword evidence="6" id="KW-1003">Cell membrane</keyword>
<dbReference type="PANTHER" id="PTHR43701:SF2">
    <property type="entry name" value="MEMBRANE TRANSPORTER PROTEIN YJNA-RELATED"/>
    <property type="match status" value="1"/>
</dbReference>
<dbReference type="GO" id="GO:0005886">
    <property type="term" value="C:plasma membrane"/>
    <property type="evidence" value="ECO:0007669"/>
    <property type="project" value="UniProtKB-SubCell"/>
</dbReference>
<dbReference type="EMBL" id="CP118606">
    <property type="protein sequence ID" value="WEF21369.1"/>
    <property type="molecule type" value="Genomic_DNA"/>
</dbReference>
<name>A0AAJ6APG4_MICMQ</name>
<keyword evidence="4 6" id="KW-1133">Transmembrane helix</keyword>
<sequence length="250" mass="24537">MIFLVIALGVVVGAVMGLVGAGGGIISVPALVGLVGVPVADAMTASLVMAIASASTAVVPRLRGGVDWPVAAAVSAAGIPAALVGTAVNALLPQSLLLIGFGALMLVAGVRMLRPIPDNASQGERQPRWLIHAILIGLGVGMLTGLLGVGGGFVIVPALALLLHLPMKLAIGTSLVVTVANSLAGAAAHASIGGIDVPLTVAFTIPAMIASLLGARLAAKLPGKGLQIGFAVLVLVIAVVTLVTTIIPLT</sequence>
<evidence type="ECO:0000256" key="1">
    <source>
        <dbReference type="ARBA" id="ARBA00004141"/>
    </source>
</evidence>
<keyword evidence="5 6" id="KW-0472">Membrane</keyword>
<evidence type="ECO:0000256" key="4">
    <source>
        <dbReference type="ARBA" id="ARBA00022989"/>
    </source>
</evidence>
<gene>
    <name evidence="7" type="ORF">PWF71_01510</name>
</gene>